<protein>
    <submittedName>
        <fullName evidence="2">Uncharacterized protein</fullName>
    </submittedName>
</protein>
<dbReference type="Proteomes" id="UP000578569">
    <property type="component" value="Unassembled WGS sequence"/>
</dbReference>
<comment type="caution">
    <text evidence="2">The sequence shown here is derived from an EMBL/GenBank/DDBJ whole genome shotgun (WGS) entry which is preliminary data.</text>
</comment>
<keyword evidence="1" id="KW-0812">Transmembrane</keyword>
<evidence type="ECO:0000313" key="3">
    <source>
        <dbReference type="Proteomes" id="UP000578569"/>
    </source>
</evidence>
<sequence>MKRYRPAILGIAIVMAFAALWHGPLGNAAQRFTAETETIARLNLEYYEMDGQVAVAMERAPLTRRLWLTGRADDFQRSELVRILDGIPAVGDVQWWRPEGGTVRGDPLLPLIVEVELAALAGFGFGMIVAFLVALRRRAIRWSKI</sequence>
<name>A0A839Z4P5_9SPHN</name>
<dbReference type="EMBL" id="JACICF010000002">
    <property type="protein sequence ID" value="MBB3764582.1"/>
    <property type="molecule type" value="Genomic_DNA"/>
</dbReference>
<dbReference type="AlphaFoldDB" id="A0A839Z4P5"/>
<evidence type="ECO:0000256" key="1">
    <source>
        <dbReference type="SAM" id="Phobius"/>
    </source>
</evidence>
<proteinExistence type="predicted"/>
<feature type="transmembrane region" description="Helical" evidence="1">
    <location>
        <begin position="117"/>
        <end position="135"/>
    </location>
</feature>
<accession>A0A839Z4P5</accession>
<reference evidence="2 3" key="1">
    <citation type="submission" date="2020-08" db="EMBL/GenBank/DDBJ databases">
        <title>Genomic Encyclopedia of Type Strains, Phase IV (KMG-IV): sequencing the most valuable type-strain genomes for metagenomic binning, comparative biology and taxonomic classification.</title>
        <authorList>
            <person name="Goeker M."/>
        </authorList>
    </citation>
    <scope>NUCLEOTIDE SEQUENCE [LARGE SCALE GENOMIC DNA]</scope>
    <source>
        <strain evidence="2 3">DSM 24194</strain>
    </source>
</reference>
<evidence type="ECO:0000313" key="2">
    <source>
        <dbReference type="EMBL" id="MBB3764582.1"/>
    </source>
</evidence>
<dbReference type="RefSeq" id="WP_183933972.1">
    <property type="nucleotide sequence ID" value="NZ_JACICF010000002.1"/>
</dbReference>
<gene>
    <name evidence="2" type="ORF">FHS50_001644</name>
</gene>
<keyword evidence="1" id="KW-0472">Membrane</keyword>
<organism evidence="2 3">
    <name type="scientific">Sphingomicrobium lutaoense</name>
    <dbReference type="NCBI Taxonomy" id="515949"/>
    <lineage>
        <taxon>Bacteria</taxon>
        <taxon>Pseudomonadati</taxon>
        <taxon>Pseudomonadota</taxon>
        <taxon>Alphaproteobacteria</taxon>
        <taxon>Sphingomonadales</taxon>
        <taxon>Sphingomonadaceae</taxon>
        <taxon>Sphingomicrobium</taxon>
    </lineage>
</organism>
<keyword evidence="3" id="KW-1185">Reference proteome</keyword>
<keyword evidence="1" id="KW-1133">Transmembrane helix</keyword>